<dbReference type="GeneID" id="17259487"/>
<dbReference type="Pfam" id="PF01535">
    <property type="entry name" value="PPR"/>
    <property type="match status" value="1"/>
</dbReference>
<name>A0A0D3IPZ4_EMIH1</name>
<feature type="compositionally biased region" description="Low complexity" evidence="3">
    <location>
        <begin position="1"/>
        <end position="23"/>
    </location>
</feature>
<dbReference type="InterPro" id="IPR002885">
    <property type="entry name" value="PPR_rpt"/>
</dbReference>
<dbReference type="PANTHER" id="PTHR47447:SF17">
    <property type="entry name" value="OS12G0638900 PROTEIN"/>
    <property type="match status" value="1"/>
</dbReference>
<feature type="compositionally biased region" description="Basic residues" evidence="3">
    <location>
        <begin position="390"/>
        <end position="399"/>
    </location>
</feature>
<dbReference type="eggNOG" id="KOG4197">
    <property type="taxonomic scope" value="Eukaryota"/>
</dbReference>
<dbReference type="NCBIfam" id="TIGR00756">
    <property type="entry name" value="PPR"/>
    <property type="match status" value="1"/>
</dbReference>
<feature type="compositionally biased region" description="Basic and acidic residues" evidence="3">
    <location>
        <begin position="401"/>
        <end position="411"/>
    </location>
</feature>
<sequence>MSPAAPRARGGGRVSSRGAAAAREMSAHNRRGDWAAALQIFATATAALGNRTHNAAVYVEAIRAHGALGRPARALDTFQTLQASSLPPSLIGYTAAIRACATATHWPVALSLLQDARDEGIEPDTVALNAALAACERGGQSDEALLLLSEMEASPSAPPDRISYNTAIAACSRCGEWRTALRLLGEMAERDARDEGLSPNTVSTNCALAACEAGGAWRDALALLDEAAAPDAISFHTAIAACRRAGGRPAARAALRLLSRMRAAHVRPSLIGYTTVMNALSAAGYVRPALLVFRALCADHDPDERAVHTALRACDGAGRRADGLALLAELAESGAAGEKLARRFRPLWDAKAAAAHKAPAAAAAVAGGSGRGRGRTRGGSGRGSAAPPQWRRRSRRSRKGPPPEHEAARGE</sequence>
<dbReference type="PROSITE" id="PS51375">
    <property type="entry name" value="PPR"/>
    <property type="match status" value="2"/>
</dbReference>
<dbReference type="RefSeq" id="XP_005765758.1">
    <property type="nucleotide sequence ID" value="XM_005765701.1"/>
</dbReference>
<reference evidence="5" key="1">
    <citation type="journal article" date="2013" name="Nature">
        <title>Pan genome of the phytoplankton Emiliania underpins its global distribution.</title>
        <authorList>
            <person name="Read B.A."/>
            <person name="Kegel J."/>
            <person name="Klute M.J."/>
            <person name="Kuo A."/>
            <person name="Lefebvre S.C."/>
            <person name="Maumus F."/>
            <person name="Mayer C."/>
            <person name="Miller J."/>
            <person name="Monier A."/>
            <person name="Salamov A."/>
            <person name="Young J."/>
            <person name="Aguilar M."/>
            <person name="Claverie J.M."/>
            <person name="Frickenhaus S."/>
            <person name="Gonzalez K."/>
            <person name="Herman E.K."/>
            <person name="Lin Y.C."/>
            <person name="Napier J."/>
            <person name="Ogata H."/>
            <person name="Sarno A.F."/>
            <person name="Shmutz J."/>
            <person name="Schroeder D."/>
            <person name="de Vargas C."/>
            <person name="Verret F."/>
            <person name="von Dassow P."/>
            <person name="Valentin K."/>
            <person name="Van de Peer Y."/>
            <person name="Wheeler G."/>
            <person name="Dacks J.B."/>
            <person name="Delwiche C.F."/>
            <person name="Dyhrman S.T."/>
            <person name="Glockner G."/>
            <person name="John U."/>
            <person name="Richards T."/>
            <person name="Worden A.Z."/>
            <person name="Zhang X."/>
            <person name="Grigoriev I.V."/>
            <person name="Allen A.E."/>
            <person name="Bidle K."/>
            <person name="Borodovsky M."/>
            <person name="Bowler C."/>
            <person name="Brownlee C."/>
            <person name="Cock J.M."/>
            <person name="Elias M."/>
            <person name="Gladyshev V.N."/>
            <person name="Groth M."/>
            <person name="Guda C."/>
            <person name="Hadaegh A."/>
            <person name="Iglesias-Rodriguez M.D."/>
            <person name="Jenkins J."/>
            <person name="Jones B.M."/>
            <person name="Lawson T."/>
            <person name="Leese F."/>
            <person name="Lindquist E."/>
            <person name="Lobanov A."/>
            <person name="Lomsadze A."/>
            <person name="Malik S.B."/>
            <person name="Marsh M.E."/>
            <person name="Mackinder L."/>
            <person name="Mock T."/>
            <person name="Mueller-Roeber B."/>
            <person name="Pagarete A."/>
            <person name="Parker M."/>
            <person name="Probert I."/>
            <person name="Quesneville H."/>
            <person name="Raines C."/>
            <person name="Rensing S.A."/>
            <person name="Riano-Pachon D.M."/>
            <person name="Richier S."/>
            <person name="Rokitta S."/>
            <person name="Shiraiwa Y."/>
            <person name="Soanes D.M."/>
            <person name="van der Giezen M."/>
            <person name="Wahlund T.M."/>
            <person name="Williams B."/>
            <person name="Wilson W."/>
            <person name="Wolfe G."/>
            <person name="Wurch L.L."/>
        </authorList>
    </citation>
    <scope>NUCLEOTIDE SEQUENCE</scope>
</reference>
<evidence type="ECO:0000256" key="2">
    <source>
        <dbReference type="PROSITE-ProRule" id="PRU00708"/>
    </source>
</evidence>
<keyword evidence="1" id="KW-0677">Repeat</keyword>
<organism evidence="4 5">
    <name type="scientific">Emiliania huxleyi (strain CCMP1516)</name>
    <dbReference type="NCBI Taxonomy" id="280463"/>
    <lineage>
        <taxon>Eukaryota</taxon>
        <taxon>Haptista</taxon>
        <taxon>Haptophyta</taxon>
        <taxon>Prymnesiophyceae</taxon>
        <taxon>Isochrysidales</taxon>
        <taxon>Noelaerhabdaceae</taxon>
        <taxon>Emiliania</taxon>
    </lineage>
</organism>
<dbReference type="Gene3D" id="1.25.40.10">
    <property type="entry name" value="Tetratricopeptide repeat domain"/>
    <property type="match status" value="2"/>
</dbReference>
<feature type="repeat" description="PPR" evidence="2">
    <location>
        <begin position="160"/>
        <end position="194"/>
    </location>
</feature>
<dbReference type="InterPro" id="IPR011990">
    <property type="entry name" value="TPR-like_helical_dom_sf"/>
</dbReference>
<protein>
    <recommendedName>
        <fullName evidence="6">Pentacotripeptide-repeat region of PRORP domain-containing protein</fullName>
    </recommendedName>
</protein>
<evidence type="ECO:0008006" key="6">
    <source>
        <dbReference type="Google" id="ProtNLM"/>
    </source>
</evidence>
<dbReference type="Proteomes" id="UP000013827">
    <property type="component" value="Unassembled WGS sequence"/>
</dbReference>
<dbReference type="PANTHER" id="PTHR47447">
    <property type="entry name" value="OS03G0856100 PROTEIN"/>
    <property type="match status" value="1"/>
</dbReference>
<reference evidence="4" key="2">
    <citation type="submission" date="2024-10" db="UniProtKB">
        <authorList>
            <consortium name="EnsemblProtists"/>
        </authorList>
    </citation>
    <scope>IDENTIFICATION</scope>
</reference>
<feature type="region of interest" description="Disordered" evidence="3">
    <location>
        <begin position="361"/>
        <end position="411"/>
    </location>
</feature>
<evidence type="ECO:0000256" key="3">
    <source>
        <dbReference type="SAM" id="MobiDB-lite"/>
    </source>
</evidence>
<evidence type="ECO:0000313" key="5">
    <source>
        <dbReference type="Proteomes" id="UP000013827"/>
    </source>
</evidence>
<dbReference type="HOGENOM" id="CLU_669847_0_0_1"/>
<dbReference type="KEGG" id="ehx:EMIHUDRAFT_470737"/>
<evidence type="ECO:0000256" key="1">
    <source>
        <dbReference type="ARBA" id="ARBA00022737"/>
    </source>
</evidence>
<dbReference type="EnsemblProtists" id="EOD13329">
    <property type="protein sequence ID" value="EOD13329"/>
    <property type="gene ID" value="EMIHUDRAFT_470737"/>
</dbReference>
<proteinExistence type="predicted"/>
<dbReference type="PaxDb" id="2903-EOD13329"/>
<dbReference type="Pfam" id="PF13812">
    <property type="entry name" value="PPR_3"/>
    <property type="match status" value="1"/>
</dbReference>
<keyword evidence="5" id="KW-1185">Reference proteome</keyword>
<feature type="repeat" description="PPR" evidence="2">
    <location>
        <begin position="124"/>
        <end position="158"/>
    </location>
</feature>
<accession>A0A0D3IPZ4</accession>
<dbReference type="AlphaFoldDB" id="A0A0D3IPZ4"/>
<evidence type="ECO:0000313" key="4">
    <source>
        <dbReference type="EnsemblProtists" id="EOD13329"/>
    </source>
</evidence>
<dbReference type="STRING" id="2903.R1DX84"/>
<feature type="compositionally biased region" description="Gly residues" evidence="3">
    <location>
        <begin position="367"/>
        <end position="382"/>
    </location>
</feature>
<feature type="region of interest" description="Disordered" evidence="3">
    <location>
        <begin position="1"/>
        <end position="25"/>
    </location>
</feature>